<evidence type="ECO:0000313" key="1">
    <source>
        <dbReference type="EMBL" id="KAK9708336.1"/>
    </source>
</evidence>
<protein>
    <submittedName>
        <fullName evidence="1">Uncharacterized protein</fullName>
    </submittedName>
</protein>
<comment type="caution">
    <text evidence="1">The sequence shown here is derived from an EMBL/GenBank/DDBJ whole genome shotgun (WGS) entry which is preliminary data.</text>
</comment>
<name>A0AAW1JW73_POPJA</name>
<gene>
    <name evidence="1" type="ORF">QE152_g27272</name>
</gene>
<dbReference type="Proteomes" id="UP001458880">
    <property type="component" value="Unassembled WGS sequence"/>
</dbReference>
<proteinExistence type="predicted"/>
<dbReference type="EMBL" id="JASPKY010000332">
    <property type="protein sequence ID" value="KAK9708336.1"/>
    <property type="molecule type" value="Genomic_DNA"/>
</dbReference>
<dbReference type="AlphaFoldDB" id="A0AAW1JW73"/>
<reference evidence="1 2" key="1">
    <citation type="journal article" date="2024" name="BMC Genomics">
        <title>De novo assembly and annotation of Popillia japonica's genome with initial clues to its potential as an invasive pest.</title>
        <authorList>
            <person name="Cucini C."/>
            <person name="Boschi S."/>
            <person name="Funari R."/>
            <person name="Cardaioli E."/>
            <person name="Iannotti N."/>
            <person name="Marturano G."/>
            <person name="Paoli F."/>
            <person name="Bruttini M."/>
            <person name="Carapelli A."/>
            <person name="Frati F."/>
            <person name="Nardi F."/>
        </authorList>
    </citation>
    <scope>NUCLEOTIDE SEQUENCE [LARGE SCALE GENOMIC DNA]</scope>
    <source>
        <strain evidence="1">DMR45628</strain>
    </source>
</reference>
<evidence type="ECO:0000313" key="2">
    <source>
        <dbReference type="Proteomes" id="UP001458880"/>
    </source>
</evidence>
<keyword evidence="2" id="KW-1185">Reference proteome</keyword>
<sequence>MLLIYGEIRQNAAAASRLMLLFPNRAHPIPTTFVRTVQRLRDSRKLKQNLCGEGGGRSAHILHAEEDVLALVGENTSLSTRAIARQVGASILSFGEQLLHQHDINKNFVSNIRLFETECKILKVPTFGTFKILTLFFDLTSNRDFRQTCEQAFSTAYSYCRRG</sequence>
<accession>A0AAW1JW73</accession>
<organism evidence="1 2">
    <name type="scientific">Popillia japonica</name>
    <name type="common">Japanese beetle</name>
    <dbReference type="NCBI Taxonomy" id="7064"/>
    <lineage>
        <taxon>Eukaryota</taxon>
        <taxon>Metazoa</taxon>
        <taxon>Ecdysozoa</taxon>
        <taxon>Arthropoda</taxon>
        <taxon>Hexapoda</taxon>
        <taxon>Insecta</taxon>
        <taxon>Pterygota</taxon>
        <taxon>Neoptera</taxon>
        <taxon>Endopterygota</taxon>
        <taxon>Coleoptera</taxon>
        <taxon>Polyphaga</taxon>
        <taxon>Scarabaeiformia</taxon>
        <taxon>Scarabaeidae</taxon>
        <taxon>Rutelinae</taxon>
        <taxon>Popillia</taxon>
    </lineage>
</organism>